<dbReference type="GO" id="GO:0032259">
    <property type="term" value="P:methylation"/>
    <property type="evidence" value="ECO:0007669"/>
    <property type="project" value="UniProtKB-KW"/>
</dbReference>
<gene>
    <name evidence="2" type="ORF">EHO51_05200</name>
</gene>
<dbReference type="Pfam" id="PF08241">
    <property type="entry name" value="Methyltransf_11"/>
    <property type="match status" value="1"/>
</dbReference>
<name>A0A3G8M5M7_9HYPH</name>
<dbReference type="SUPFAM" id="SSF53335">
    <property type="entry name" value="S-adenosyl-L-methionine-dependent methyltransferases"/>
    <property type="match status" value="1"/>
</dbReference>
<sequence>MSEARNFLPEVETLDNSNVEAAYARWAPIYDLTFDILLKPGRRAAAAAASNTCGPILDVGVGTGLELPMFSSNAQVVGVDLSEPMLRRAAQRVRRERLGHVAGLVKMDATRMAFSDASFGCVVAPYVLTVVPEPQAMLDELARVLRPGGEIVLVNHVSGKDDAIALFEAWLDRHMAPKLGWRPQFPWSIIGDWIDQNPQMKLVERRPLAPFGLFTLTRIERLPVERKERERSAPKELALA</sequence>
<dbReference type="InterPro" id="IPR029063">
    <property type="entry name" value="SAM-dependent_MTases_sf"/>
</dbReference>
<protein>
    <submittedName>
        <fullName evidence="2">Class I SAM-dependent methyltransferase</fullName>
    </submittedName>
</protein>
<dbReference type="Proteomes" id="UP000273982">
    <property type="component" value="Chromosome"/>
</dbReference>
<evidence type="ECO:0000313" key="2">
    <source>
        <dbReference type="EMBL" id="AZG76178.1"/>
    </source>
</evidence>
<keyword evidence="2" id="KW-0808">Transferase</keyword>
<dbReference type="PANTHER" id="PTHR43591">
    <property type="entry name" value="METHYLTRANSFERASE"/>
    <property type="match status" value="1"/>
</dbReference>
<dbReference type="RefSeq" id="WP_124738002.1">
    <property type="nucleotide sequence ID" value="NZ_CP034086.1"/>
</dbReference>
<organism evidence="2 3">
    <name type="scientific">Methylocystis rosea</name>
    <dbReference type="NCBI Taxonomy" id="173366"/>
    <lineage>
        <taxon>Bacteria</taxon>
        <taxon>Pseudomonadati</taxon>
        <taxon>Pseudomonadota</taxon>
        <taxon>Alphaproteobacteria</taxon>
        <taxon>Hyphomicrobiales</taxon>
        <taxon>Methylocystaceae</taxon>
        <taxon>Methylocystis</taxon>
    </lineage>
</organism>
<dbReference type="Gene3D" id="3.40.50.150">
    <property type="entry name" value="Vaccinia Virus protein VP39"/>
    <property type="match status" value="1"/>
</dbReference>
<dbReference type="EMBL" id="CP034086">
    <property type="protein sequence ID" value="AZG76178.1"/>
    <property type="molecule type" value="Genomic_DNA"/>
</dbReference>
<dbReference type="GO" id="GO:0008757">
    <property type="term" value="F:S-adenosylmethionine-dependent methyltransferase activity"/>
    <property type="evidence" value="ECO:0007669"/>
    <property type="project" value="InterPro"/>
</dbReference>
<dbReference type="PANTHER" id="PTHR43591:SF110">
    <property type="entry name" value="RHODANESE DOMAIN-CONTAINING PROTEIN"/>
    <property type="match status" value="1"/>
</dbReference>
<keyword evidence="2" id="KW-0489">Methyltransferase</keyword>
<feature type="domain" description="Methyltransferase type 11" evidence="1">
    <location>
        <begin position="57"/>
        <end position="152"/>
    </location>
</feature>
<dbReference type="KEGG" id="mros:EHO51_05200"/>
<accession>A0A3G8M5M7</accession>
<dbReference type="AlphaFoldDB" id="A0A3G8M5M7"/>
<dbReference type="InterPro" id="IPR013216">
    <property type="entry name" value="Methyltransf_11"/>
</dbReference>
<dbReference type="CDD" id="cd02440">
    <property type="entry name" value="AdoMet_MTases"/>
    <property type="match status" value="1"/>
</dbReference>
<reference evidence="2 3" key="1">
    <citation type="submission" date="2018-11" db="EMBL/GenBank/DDBJ databases">
        <title>Genome squencing of methanotrophic bacteria isolated from alkaline groundwater in Korea.</title>
        <authorList>
            <person name="Nguyen L.N."/>
        </authorList>
    </citation>
    <scope>NUCLEOTIDE SEQUENCE [LARGE SCALE GENOMIC DNA]</scope>
    <source>
        <strain evidence="2 3">GW6</strain>
    </source>
</reference>
<evidence type="ECO:0000259" key="1">
    <source>
        <dbReference type="Pfam" id="PF08241"/>
    </source>
</evidence>
<proteinExistence type="predicted"/>
<evidence type="ECO:0000313" key="3">
    <source>
        <dbReference type="Proteomes" id="UP000273982"/>
    </source>
</evidence>